<sequence>MKAKICKVDSLFSCCCLGLLRGVCSIGPWLPTISQDSVMDMMEVPPTQAHRDPAKAIPERWIMRAECPKLWLRFYHEAGPLAHMRHIDCAACVTMRVTALRELDAVSDKPIRLLAMALMLYADIISQQRLDGMAEPLDLVVGPQVGTCNLRAYPTELLMHHHALLSRITALARGRGGPTLEGTLRNIFHCYAGLCLHVVLAAWVGSDAVAAGACILAVGHAGGT</sequence>
<proteinExistence type="predicted"/>
<evidence type="ECO:0000256" key="1">
    <source>
        <dbReference type="SAM" id="SignalP"/>
    </source>
</evidence>
<dbReference type="VEuPathDB" id="FungiDB:A9K55_006229"/>
<reference evidence="2 3" key="1">
    <citation type="journal article" date="2017" name="BMC Genomics">
        <title>Chromosome level assembly and secondary metabolite potential of the parasitic fungus Cordyceps militaris.</title>
        <authorList>
            <person name="Kramer G.J."/>
            <person name="Nodwell J.R."/>
        </authorList>
    </citation>
    <scope>NUCLEOTIDE SEQUENCE [LARGE SCALE GENOMIC DNA]</scope>
    <source>
        <strain evidence="2 3">ATCC 34164</strain>
    </source>
</reference>
<evidence type="ECO:0000313" key="3">
    <source>
        <dbReference type="Proteomes" id="UP000323067"/>
    </source>
</evidence>
<dbReference type="AlphaFoldDB" id="A0A2H4SDJ5"/>
<gene>
    <name evidence="2" type="ORF">A9K55_006229</name>
</gene>
<protein>
    <submittedName>
        <fullName evidence="2">Uncharacterized protein</fullName>
    </submittedName>
</protein>
<dbReference type="EMBL" id="CP023323">
    <property type="protein sequence ID" value="ATY61157.1"/>
    <property type="molecule type" value="Genomic_DNA"/>
</dbReference>
<feature type="signal peptide" evidence="1">
    <location>
        <begin position="1"/>
        <end position="25"/>
    </location>
</feature>
<name>A0A2H4SDJ5_CORMI</name>
<evidence type="ECO:0000313" key="2">
    <source>
        <dbReference type="EMBL" id="ATY61157.1"/>
    </source>
</evidence>
<dbReference type="VEuPathDB" id="FungiDB:CCM_02708"/>
<dbReference type="Proteomes" id="UP000323067">
    <property type="component" value="Chromosome vi"/>
</dbReference>
<keyword evidence="1" id="KW-0732">Signal</keyword>
<accession>A0A2H4SDJ5</accession>
<organism evidence="2 3">
    <name type="scientific">Cordyceps militaris</name>
    <name type="common">Caterpillar fungus</name>
    <name type="synonym">Clavaria militaris</name>
    <dbReference type="NCBI Taxonomy" id="73501"/>
    <lineage>
        <taxon>Eukaryota</taxon>
        <taxon>Fungi</taxon>
        <taxon>Dikarya</taxon>
        <taxon>Ascomycota</taxon>
        <taxon>Pezizomycotina</taxon>
        <taxon>Sordariomycetes</taxon>
        <taxon>Hypocreomycetidae</taxon>
        <taxon>Hypocreales</taxon>
        <taxon>Cordycipitaceae</taxon>
        <taxon>Cordyceps</taxon>
    </lineage>
</organism>
<feature type="chain" id="PRO_5014113377" evidence="1">
    <location>
        <begin position="26"/>
        <end position="224"/>
    </location>
</feature>